<evidence type="ECO:0000256" key="18">
    <source>
        <dbReference type="ARBA" id="ARBA00024631"/>
    </source>
</evidence>
<dbReference type="GO" id="GO:0005776">
    <property type="term" value="C:autophagosome"/>
    <property type="evidence" value="ECO:0007669"/>
    <property type="project" value="TreeGrafter"/>
</dbReference>
<evidence type="ECO:0000313" key="22">
    <source>
        <dbReference type="Proteomes" id="UP000724874"/>
    </source>
</evidence>
<dbReference type="Proteomes" id="UP000724874">
    <property type="component" value="Unassembled WGS sequence"/>
</dbReference>
<evidence type="ECO:0000256" key="19">
    <source>
        <dbReference type="RuleBase" id="RU364027"/>
    </source>
</evidence>
<organism evidence="21 22">
    <name type="scientific">Gymnopilus junonius</name>
    <name type="common">Spectacular rustgill mushroom</name>
    <name type="synonym">Gymnopilus spectabilis subsp. junonius</name>
    <dbReference type="NCBI Taxonomy" id="109634"/>
    <lineage>
        <taxon>Eukaryota</taxon>
        <taxon>Fungi</taxon>
        <taxon>Dikarya</taxon>
        <taxon>Basidiomycota</taxon>
        <taxon>Agaricomycotina</taxon>
        <taxon>Agaricomycetes</taxon>
        <taxon>Agaricomycetidae</taxon>
        <taxon>Agaricales</taxon>
        <taxon>Agaricineae</taxon>
        <taxon>Hymenogastraceae</taxon>
        <taxon>Gymnopilus</taxon>
    </lineage>
</organism>
<keyword evidence="13 19" id="KW-0472">Membrane</keyword>
<evidence type="ECO:0000256" key="2">
    <source>
        <dbReference type="ARBA" id="ARBA00004477"/>
    </source>
</evidence>
<feature type="region of interest" description="Disordered" evidence="20">
    <location>
        <begin position="943"/>
        <end position="970"/>
    </location>
</feature>
<evidence type="ECO:0000256" key="16">
    <source>
        <dbReference type="ARBA" id="ARBA00024615"/>
    </source>
</evidence>
<comment type="caution">
    <text evidence="21">The sequence shown here is derived from an EMBL/GenBank/DDBJ whole genome shotgun (WGS) entry which is preliminary data.</text>
</comment>
<dbReference type="OrthoDB" id="2020634at2759"/>
<proteinExistence type="inferred from homology"/>
<evidence type="ECO:0000256" key="17">
    <source>
        <dbReference type="ARBA" id="ARBA00024621"/>
    </source>
</evidence>
<dbReference type="InterPro" id="IPR007241">
    <property type="entry name" value="Autophagy-rel_prot_9"/>
</dbReference>
<comment type="catalytic activity">
    <reaction evidence="16">
        <text>a 1,2-diacyl-sn-glycero-3-phosphoethanolamine(in) = a 1,2-diacyl-sn-glycero-3-phosphoethanolamine(out)</text>
        <dbReference type="Rhea" id="RHEA:38895"/>
        <dbReference type="ChEBI" id="CHEBI:64612"/>
    </reaction>
</comment>
<dbReference type="PANTHER" id="PTHR13038">
    <property type="entry name" value="APG9 AUTOPHAGY 9"/>
    <property type="match status" value="1"/>
</dbReference>
<feature type="transmembrane region" description="Helical" evidence="19">
    <location>
        <begin position="261"/>
        <end position="282"/>
    </location>
</feature>
<dbReference type="GO" id="GO:0000139">
    <property type="term" value="C:Golgi membrane"/>
    <property type="evidence" value="ECO:0007669"/>
    <property type="project" value="UniProtKB-SubCell"/>
</dbReference>
<dbReference type="GO" id="GO:0034727">
    <property type="term" value="P:piecemeal microautophagy of the nucleus"/>
    <property type="evidence" value="ECO:0007669"/>
    <property type="project" value="TreeGrafter"/>
</dbReference>
<keyword evidence="11" id="KW-0333">Golgi apparatus</keyword>
<evidence type="ECO:0000256" key="12">
    <source>
        <dbReference type="ARBA" id="ARBA00023055"/>
    </source>
</evidence>
<comment type="catalytic activity">
    <reaction evidence="17">
        <text>a 1,2-diacyl-sn-glycero-3-phospho-(1D-myo-inositol-3-phosphate)(in) = a 1,2-diacyl-sn-glycero-3-phospho-(1D-myo-inositol-3-phosphate)(out)</text>
        <dbReference type="Rhea" id="RHEA:67920"/>
        <dbReference type="ChEBI" id="CHEBI:58088"/>
    </reaction>
</comment>
<accession>A0A9P5P017</accession>
<evidence type="ECO:0000256" key="7">
    <source>
        <dbReference type="ARBA" id="ARBA00022448"/>
    </source>
</evidence>
<evidence type="ECO:0000256" key="6">
    <source>
        <dbReference type="ARBA" id="ARBA00018074"/>
    </source>
</evidence>
<dbReference type="GO" id="GO:0030659">
    <property type="term" value="C:cytoplasmic vesicle membrane"/>
    <property type="evidence" value="ECO:0007669"/>
    <property type="project" value="UniProtKB-SubCell"/>
</dbReference>
<evidence type="ECO:0000256" key="14">
    <source>
        <dbReference type="ARBA" id="ARBA00023329"/>
    </source>
</evidence>
<evidence type="ECO:0000256" key="8">
    <source>
        <dbReference type="ARBA" id="ARBA00022692"/>
    </source>
</evidence>
<keyword evidence="9 19" id="KW-1133">Transmembrane helix</keyword>
<dbReference type="Pfam" id="PF04109">
    <property type="entry name" value="ATG9"/>
    <property type="match status" value="1"/>
</dbReference>
<protein>
    <recommendedName>
        <fullName evidence="6 19">Autophagy-related protein 9</fullName>
    </recommendedName>
</protein>
<keyword evidence="12 19" id="KW-0445">Lipid transport</keyword>
<evidence type="ECO:0000256" key="15">
    <source>
        <dbReference type="ARBA" id="ARBA00024479"/>
    </source>
</evidence>
<evidence type="ECO:0000256" key="13">
    <source>
        <dbReference type="ARBA" id="ARBA00023136"/>
    </source>
</evidence>
<dbReference type="GO" id="GO:0006869">
    <property type="term" value="P:lipid transport"/>
    <property type="evidence" value="ECO:0007669"/>
    <property type="project" value="UniProtKB-KW"/>
</dbReference>
<keyword evidence="10 19" id="KW-0072">Autophagy</keyword>
<comment type="similarity">
    <text evidence="5 19">Belongs to the ATG9 family.</text>
</comment>
<reference evidence="21" key="1">
    <citation type="submission" date="2020-11" db="EMBL/GenBank/DDBJ databases">
        <authorList>
            <consortium name="DOE Joint Genome Institute"/>
            <person name="Ahrendt S."/>
            <person name="Riley R."/>
            <person name="Andreopoulos W."/>
            <person name="LaButti K."/>
            <person name="Pangilinan J."/>
            <person name="Ruiz-duenas F.J."/>
            <person name="Barrasa J.M."/>
            <person name="Sanchez-Garcia M."/>
            <person name="Camarero S."/>
            <person name="Miyauchi S."/>
            <person name="Serrano A."/>
            <person name="Linde D."/>
            <person name="Babiker R."/>
            <person name="Drula E."/>
            <person name="Ayuso-Fernandez I."/>
            <person name="Pacheco R."/>
            <person name="Padilla G."/>
            <person name="Ferreira P."/>
            <person name="Barriuso J."/>
            <person name="Kellner H."/>
            <person name="Castanera R."/>
            <person name="Alfaro M."/>
            <person name="Ramirez L."/>
            <person name="Pisabarro A.G."/>
            <person name="Kuo A."/>
            <person name="Tritt A."/>
            <person name="Lipzen A."/>
            <person name="He G."/>
            <person name="Yan M."/>
            <person name="Ng V."/>
            <person name="Cullen D."/>
            <person name="Martin F."/>
            <person name="Rosso M.-N."/>
            <person name="Henrissat B."/>
            <person name="Hibbett D."/>
            <person name="Martinez A.T."/>
            <person name="Grigoriev I.V."/>
        </authorList>
    </citation>
    <scope>NUCLEOTIDE SEQUENCE</scope>
    <source>
        <strain evidence="21">AH 44721</strain>
    </source>
</reference>
<comment type="catalytic activity">
    <reaction evidence="15">
        <text>a 1,2-diacyl-sn-glycero-3-phospho-L-serine(in) = a 1,2-diacyl-sn-glycero-3-phospho-L-serine(out)</text>
        <dbReference type="Rhea" id="RHEA:38663"/>
        <dbReference type="ChEBI" id="CHEBI:57262"/>
    </reaction>
</comment>
<feature type="region of interest" description="Disordered" evidence="20">
    <location>
        <begin position="1"/>
        <end position="30"/>
    </location>
</feature>
<feature type="transmembrane region" description="Helical" evidence="19">
    <location>
        <begin position="669"/>
        <end position="694"/>
    </location>
</feature>
<dbReference type="EMBL" id="JADNYJ010000005">
    <property type="protein sequence ID" value="KAF8911022.1"/>
    <property type="molecule type" value="Genomic_DNA"/>
</dbReference>
<evidence type="ECO:0000256" key="3">
    <source>
        <dbReference type="ARBA" id="ARBA00004511"/>
    </source>
</evidence>
<evidence type="ECO:0000256" key="1">
    <source>
        <dbReference type="ARBA" id="ARBA00004439"/>
    </source>
</evidence>
<dbReference type="GO" id="GO:0061709">
    <property type="term" value="P:reticulophagy"/>
    <property type="evidence" value="ECO:0007669"/>
    <property type="project" value="TreeGrafter"/>
</dbReference>
<dbReference type="PANTHER" id="PTHR13038:SF10">
    <property type="entry name" value="AUTOPHAGY-RELATED PROTEIN 9"/>
    <property type="match status" value="1"/>
</dbReference>
<feature type="transmembrane region" description="Helical" evidence="19">
    <location>
        <begin position="569"/>
        <end position="591"/>
    </location>
</feature>
<comment type="catalytic activity">
    <reaction evidence="18">
        <text>a 1,2-diacyl-sn-glycero-3-phosphocholine(in) = a 1,2-diacyl-sn-glycero-3-phosphocholine(out)</text>
        <dbReference type="Rhea" id="RHEA:38571"/>
        <dbReference type="ChEBI" id="CHEBI:57643"/>
    </reaction>
</comment>
<evidence type="ECO:0000313" key="21">
    <source>
        <dbReference type="EMBL" id="KAF8911022.1"/>
    </source>
</evidence>
<feature type="transmembrane region" description="Helical" evidence="19">
    <location>
        <begin position="484"/>
        <end position="508"/>
    </location>
</feature>
<dbReference type="GO" id="GO:0000422">
    <property type="term" value="P:autophagy of mitochondrion"/>
    <property type="evidence" value="ECO:0007669"/>
    <property type="project" value="TreeGrafter"/>
</dbReference>
<keyword evidence="22" id="KW-1185">Reference proteome</keyword>
<evidence type="ECO:0000256" key="20">
    <source>
        <dbReference type="SAM" id="MobiDB-lite"/>
    </source>
</evidence>
<dbReference type="GO" id="GO:0005789">
    <property type="term" value="C:endoplasmic reticulum membrane"/>
    <property type="evidence" value="ECO:0007669"/>
    <property type="project" value="UniProtKB-SubCell"/>
</dbReference>
<dbReference type="GO" id="GO:0034497">
    <property type="term" value="P:protein localization to phagophore assembly site"/>
    <property type="evidence" value="ECO:0007669"/>
    <property type="project" value="TreeGrafter"/>
</dbReference>
<keyword evidence="7 19" id="KW-0813">Transport</keyword>
<comment type="function">
    <text evidence="19">Phospholipid scramblase involved in autophagy. Cycles between the preautophagosomal structure/phagophore assembly site (PAS) and the cytoplasmic vesicle pool and supplies membrane for the growing autophagosome. Lipid scramblase activity plays a key role in preautophagosomal structure/phagophore assembly by distributing the phospholipids that arrive through ATG2 from the cytoplasmic to the luminal leaflet of the bilayer, thereby driving autophagosomal membrane expansion.</text>
</comment>
<keyword evidence="8 19" id="KW-0812">Transmembrane</keyword>
<evidence type="ECO:0000256" key="4">
    <source>
        <dbReference type="ARBA" id="ARBA00004653"/>
    </source>
</evidence>
<dbReference type="AlphaFoldDB" id="A0A9P5P017"/>
<feature type="region of interest" description="Disordered" evidence="20">
    <location>
        <begin position="105"/>
        <end position="187"/>
    </location>
</feature>
<evidence type="ECO:0000256" key="11">
    <source>
        <dbReference type="ARBA" id="ARBA00023034"/>
    </source>
</evidence>
<feature type="transmembrane region" description="Helical" evidence="19">
    <location>
        <begin position="607"/>
        <end position="625"/>
    </location>
</feature>
<dbReference type="GO" id="GO:0034045">
    <property type="term" value="C:phagophore assembly site membrane"/>
    <property type="evidence" value="ECO:0007669"/>
    <property type="project" value="UniProtKB-SubCell"/>
</dbReference>
<evidence type="ECO:0000256" key="5">
    <source>
        <dbReference type="ARBA" id="ARBA00006185"/>
    </source>
</evidence>
<comment type="subcellular location">
    <subcellularLocation>
        <location evidence="1">Cytoplasmic vesicle membrane</location>
        <topology evidence="1">Multi-pass membrane protein</topology>
    </subcellularLocation>
    <subcellularLocation>
        <location evidence="2">Endoplasmic reticulum membrane</location>
        <topology evidence="2">Multi-pass membrane protein</topology>
    </subcellularLocation>
    <subcellularLocation>
        <location evidence="4">Golgi apparatus membrane</location>
        <topology evidence="4">Multi-pass membrane protein</topology>
    </subcellularLocation>
    <subcellularLocation>
        <location evidence="3 19">Preautophagosomal structure membrane</location>
        <topology evidence="3 19">Multi-pass membrane protein</topology>
    </subcellularLocation>
</comment>
<gene>
    <name evidence="21" type="ORF">CPB84DRAFT_1763148</name>
</gene>
<feature type="transmembrane region" description="Helical" evidence="19">
    <location>
        <begin position="303"/>
        <end position="329"/>
    </location>
</feature>
<sequence length="991" mass="111215">MSTSEYRSKRTASSSRHTQAHMSSAGPSTFLNMLNPMNSNYRGYTQASQSVLEGDEGNNDHEDVDLEPGRNTVFHGLHESKPSSRVLGKRRVAWDAGASEMSNFYPNIQKEDRIPEEDSSDDEVPHSFMVEPASRPSVSPKLSDKLRSPGRTQALYSTDGRKLPPILPTTVDHLPPSAPPRLPATNLDVDDEQYPRAATPSQGSNAPSHPLRHTMRGLDDYEKALWNWVNVYDLDAFLQEVYAYYEGKGIYSIALARGLNLLTVGFVIGFSTFLLGCIDYSSLRRHKHSQLSDIIIPHCVRRFSGLTWLFFLLFTAFYIFRIVSFFVGIRRLVDMYNFYTHLLQIPDADIQTIAWSEVVRRIGAIREENPLTALSSSKKSRASDDTATAKLDAHDIANRIMRQENYLIALFNKELLDLRIPLPTSLKQFIVEEEGKGKTLTQALEWNLRFCLMAYLFDKQGKVRKVFLKSKNRAVLIEGLKRRFIFMGILNAIFAPFIVLYFLMYSFFRYFEQYHKDPSSIGGRRYTSFAQWKFREFNELPHIFKRRMDESYPLANMYIDQFPNEKITLIMRFVAFIAGSFAAVLVLATVLDPDLFINFEITPHRTVLFYLGVFTAILTVARGMIPEDNRVFDPELLMSEVVNYTHYMPDSWKGELHSKKVHKEFGELFAMKILIFAQEIASVILTPFVLWFSLPACAPAIVDFFREFSVHVDGRGYVCSFAEFNFERHGNVKFGAPSKANDRRMISNEGKMEKSFLNFKAANPDWNPADPSGSLYLSRMADLNSHFQYPHYRRRFGNANVNNQEAGTGAAVHFTHDGNKTGLTESLYTDKLDQGLHQSRTGAALRRRGTGMSMHLSAGPAPASSSSQVSQAPHNHAVVSDTGTGPSASVFGPGDLATVPSVVLGDSQGSVHLLHGQSSSRTSVRDKGSEILSEDIVKEGVGSGLGESYVDGGARRHGGRDEEDEESMEDGGVLGLLAQIYGRRDGPAVGI</sequence>
<keyword evidence="14" id="KW-0968">Cytoplasmic vesicle</keyword>
<name>A0A9P5P017_GYMJU</name>
<evidence type="ECO:0000256" key="10">
    <source>
        <dbReference type="ARBA" id="ARBA00023006"/>
    </source>
</evidence>
<evidence type="ECO:0000256" key="9">
    <source>
        <dbReference type="ARBA" id="ARBA00022989"/>
    </source>
</evidence>